<dbReference type="AlphaFoldDB" id="A0A8S1TSG5"/>
<proteinExistence type="predicted"/>
<dbReference type="Proteomes" id="UP000683925">
    <property type="component" value="Unassembled WGS sequence"/>
</dbReference>
<evidence type="ECO:0000256" key="1">
    <source>
        <dbReference type="SAM" id="Coils"/>
    </source>
</evidence>
<keyword evidence="1" id="KW-0175">Coiled coil</keyword>
<gene>
    <name evidence="2" type="ORF">POCTA_138.1.T0290209</name>
</gene>
<organism evidence="2 3">
    <name type="scientific">Paramecium octaurelia</name>
    <dbReference type="NCBI Taxonomy" id="43137"/>
    <lineage>
        <taxon>Eukaryota</taxon>
        <taxon>Sar</taxon>
        <taxon>Alveolata</taxon>
        <taxon>Ciliophora</taxon>
        <taxon>Intramacronucleata</taxon>
        <taxon>Oligohymenophorea</taxon>
        <taxon>Peniculida</taxon>
        <taxon>Parameciidae</taxon>
        <taxon>Paramecium</taxon>
    </lineage>
</organism>
<feature type="coiled-coil region" evidence="1">
    <location>
        <begin position="251"/>
        <end position="363"/>
    </location>
</feature>
<comment type="caution">
    <text evidence="2">The sequence shown here is derived from an EMBL/GenBank/DDBJ whole genome shotgun (WGS) entry which is preliminary data.</text>
</comment>
<name>A0A8S1TSG5_PAROT</name>
<dbReference type="EMBL" id="CAJJDP010000029">
    <property type="protein sequence ID" value="CAD8154507.1"/>
    <property type="molecule type" value="Genomic_DNA"/>
</dbReference>
<reference evidence="2" key="1">
    <citation type="submission" date="2021-01" db="EMBL/GenBank/DDBJ databases">
        <authorList>
            <consortium name="Genoscope - CEA"/>
            <person name="William W."/>
        </authorList>
    </citation>
    <scope>NUCLEOTIDE SEQUENCE</scope>
</reference>
<evidence type="ECO:0000313" key="3">
    <source>
        <dbReference type="Proteomes" id="UP000683925"/>
    </source>
</evidence>
<dbReference type="OMA" id="MYILNQE"/>
<evidence type="ECO:0000313" key="2">
    <source>
        <dbReference type="EMBL" id="CAD8154507.1"/>
    </source>
</evidence>
<feature type="coiled-coil region" evidence="1">
    <location>
        <begin position="177"/>
        <end position="215"/>
    </location>
</feature>
<protein>
    <submittedName>
        <fullName evidence="2">Uncharacterized protein</fullName>
    </submittedName>
</protein>
<accession>A0A8S1TSG5</accession>
<sequence>MYPKKINRTVHVARQIQRDDSVKSLIIDKLVQDYGKKNQLNVNLIMAYVDDFFVFYKATEGAVRALKEEIKDAILRPENEKQLMIQRLHQRMSRKLKEEQLKTLTNPRCLAQVPEKSEEQNNYYKMQNKTENNSKMQMMNTLPNDQFEERRKSIYQVDGGSVDEWAAIIKYDALQFQKELEEQKRIMQHNQQKIKEELDRQVAEKEQRKQKQKQEDQYFYATSQQQLMEFERQQELIKENKKQQFLQEKFIRDQQVQVDKKKKKEQNLNTKYLEEEMLAKIKEQMKVEDQQQKRKRLEQKEKFQQIMKQNENLRKKAQEEIIQTKEHEKLLQEQQLIKEQFENERKEKQKKDQENKFQHLMNNYSEFVMKNKKDHPLQNDFWTKKNSEHSTFFEFQNKANKKEQQLQISYDLQQQILEKKRQYTQEVNEKKLLFEQQLQEQKDLKQQDEERRNNIRKMYILNQEELKKQMAKGYLSQSPKKKSSPNERMVGQELLHNKKLLKKIANDNSIGITIKKQEISIPD</sequence>
<dbReference type="OrthoDB" id="309145at2759"/>
<keyword evidence="3" id="KW-1185">Reference proteome</keyword>